<evidence type="ECO:0000313" key="3">
    <source>
        <dbReference type="Proteomes" id="UP001501585"/>
    </source>
</evidence>
<accession>A0ABP5F4A1</accession>
<evidence type="ECO:0000313" key="2">
    <source>
        <dbReference type="EMBL" id="GAA2016549.1"/>
    </source>
</evidence>
<dbReference type="EMBL" id="BAAAPC010000034">
    <property type="protein sequence ID" value="GAA2016549.1"/>
    <property type="molecule type" value="Genomic_DNA"/>
</dbReference>
<keyword evidence="3" id="KW-1185">Reference proteome</keyword>
<protein>
    <submittedName>
        <fullName evidence="2">Uncharacterized protein</fullName>
    </submittedName>
</protein>
<dbReference type="Gene3D" id="3.90.180.10">
    <property type="entry name" value="Medium-chain alcohol dehydrogenases, catalytic domain"/>
    <property type="match status" value="1"/>
</dbReference>
<proteinExistence type="predicted"/>
<name>A0ABP5F4A1_9ACTN</name>
<comment type="caution">
    <text evidence="2">The sequence shown here is derived from an EMBL/GenBank/DDBJ whole genome shotgun (WGS) entry which is preliminary data.</text>
</comment>
<feature type="region of interest" description="Disordered" evidence="1">
    <location>
        <begin position="1"/>
        <end position="21"/>
    </location>
</feature>
<gene>
    <name evidence="2" type="ORF">GCM10009799_50890</name>
</gene>
<dbReference type="RefSeq" id="WP_344109640.1">
    <property type="nucleotide sequence ID" value="NZ_BAAAPC010000034.1"/>
</dbReference>
<dbReference type="SUPFAM" id="SSF50129">
    <property type="entry name" value="GroES-like"/>
    <property type="match status" value="1"/>
</dbReference>
<organism evidence="2 3">
    <name type="scientific">Nocardiopsis rhodophaea</name>
    <dbReference type="NCBI Taxonomy" id="280238"/>
    <lineage>
        <taxon>Bacteria</taxon>
        <taxon>Bacillati</taxon>
        <taxon>Actinomycetota</taxon>
        <taxon>Actinomycetes</taxon>
        <taxon>Streptosporangiales</taxon>
        <taxon>Nocardiopsidaceae</taxon>
        <taxon>Nocardiopsis</taxon>
    </lineage>
</organism>
<dbReference type="Proteomes" id="UP001501585">
    <property type="component" value="Unassembled WGS sequence"/>
</dbReference>
<feature type="compositionally biased region" description="Pro residues" evidence="1">
    <location>
        <begin position="96"/>
        <end position="106"/>
    </location>
</feature>
<evidence type="ECO:0000256" key="1">
    <source>
        <dbReference type="SAM" id="MobiDB-lite"/>
    </source>
</evidence>
<dbReference type="InterPro" id="IPR011032">
    <property type="entry name" value="GroES-like_sf"/>
</dbReference>
<feature type="region of interest" description="Disordered" evidence="1">
    <location>
        <begin position="87"/>
        <end position="106"/>
    </location>
</feature>
<sequence>MKAAVIHTVGEPPRYDDFAEPAPRDDEVLVNVSAASITNIARMRAAGTHYSRHDELPAVAGIDGVGRTEDGTRVYFGGPRAPYGTMAEVSVSPARGSPPFPTRWTT</sequence>
<reference evidence="3" key="1">
    <citation type="journal article" date="2019" name="Int. J. Syst. Evol. Microbiol.">
        <title>The Global Catalogue of Microorganisms (GCM) 10K type strain sequencing project: providing services to taxonomists for standard genome sequencing and annotation.</title>
        <authorList>
            <consortium name="The Broad Institute Genomics Platform"/>
            <consortium name="The Broad Institute Genome Sequencing Center for Infectious Disease"/>
            <person name="Wu L."/>
            <person name="Ma J."/>
        </authorList>
    </citation>
    <scope>NUCLEOTIDE SEQUENCE [LARGE SCALE GENOMIC DNA]</scope>
    <source>
        <strain evidence="3">JCM 15313</strain>
    </source>
</reference>